<dbReference type="HOGENOM" id="CLU_2745341_0_0_1"/>
<dbReference type="EMBL" id="FR824324">
    <property type="protein sequence ID" value="CCA25178.1"/>
    <property type="molecule type" value="Genomic_DNA"/>
</dbReference>
<name>F0WUU2_9STRA</name>
<reference evidence="1" key="1">
    <citation type="journal article" date="2011" name="PLoS Biol.">
        <title>Gene gain and loss during evolution of obligate parasitism in the white rust pathogen of Arabidopsis thaliana.</title>
        <authorList>
            <person name="Kemen E."/>
            <person name="Gardiner A."/>
            <person name="Schultz-Larsen T."/>
            <person name="Kemen A.C."/>
            <person name="Balmuth A.L."/>
            <person name="Robert-Seilaniantz A."/>
            <person name="Bailey K."/>
            <person name="Holub E."/>
            <person name="Studholme D.J."/>
            <person name="Maclean D."/>
            <person name="Jones J.D."/>
        </authorList>
    </citation>
    <scope>NUCLEOTIDE SEQUENCE</scope>
</reference>
<organism evidence="1">
    <name type="scientific">Albugo laibachii Nc14</name>
    <dbReference type="NCBI Taxonomy" id="890382"/>
    <lineage>
        <taxon>Eukaryota</taxon>
        <taxon>Sar</taxon>
        <taxon>Stramenopiles</taxon>
        <taxon>Oomycota</taxon>
        <taxon>Peronosporomycetes</taxon>
        <taxon>Albuginales</taxon>
        <taxon>Albuginaceae</taxon>
        <taxon>Albugo</taxon>
    </lineage>
</organism>
<dbReference type="AlphaFoldDB" id="F0WUU2"/>
<evidence type="ECO:0000313" key="1">
    <source>
        <dbReference type="EMBL" id="CCA25178.1"/>
    </source>
</evidence>
<reference evidence="1" key="2">
    <citation type="submission" date="2011-02" db="EMBL/GenBank/DDBJ databases">
        <authorList>
            <person name="MacLean D."/>
        </authorList>
    </citation>
    <scope>NUCLEOTIDE SEQUENCE</scope>
</reference>
<protein>
    <submittedName>
        <fullName evidence="1">AlNc14C279G10090 protein</fullName>
    </submittedName>
</protein>
<proteinExistence type="predicted"/>
<gene>
    <name evidence="1" type="primary">AlNc14C279G10090</name>
    <name evidence="1" type="ORF">ALNC14_113220</name>
</gene>
<sequence>MRVAKCTVVWCGTLITSTFFLGGKFDLCKNFDLIVAIHSYDIIAQHSSNDTAFQANEKNAASDSSLTDETR</sequence>
<accession>F0WUU2</accession>